<organism evidence="4 5">
    <name type="scientific">Paraglaciecola algarum</name>
    <dbReference type="NCBI Taxonomy" id="3050085"/>
    <lineage>
        <taxon>Bacteria</taxon>
        <taxon>Pseudomonadati</taxon>
        <taxon>Pseudomonadota</taxon>
        <taxon>Gammaproteobacteria</taxon>
        <taxon>Alteromonadales</taxon>
        <taxon>Alteromonadaceae</taxon>
        <taxon>Paraglaciecola</taxon>
    </lineage>
</organism>
<feature type="chain" id="PRO_5046152009" evidence="1">
    <location>
        <begin position="23"/>
        <end position="543"/>
    </location>
</feature>
<dbReference type="RefSeq" id="WP_235314529.1">
    <property type="nucleotide sequence ID" value="NZ_JAKGAS010000020.1"/>
</dbReference>
<evidence type="ECO:0000313" key="5">
    <source>
        <dbReference type="Proteomes" id="UP001521137"/>
    </source>
</evidence>
<dbReference type="Pfam" id="PF16130">
    <property type="entry name" value="DUF4842"/>
    <property type="match status" value="1"/>
</dbReference>
<evidence type="ECO:0000259" key="2">
    <source>
        <dbReference type="Pfam" id="PF13448"/>
    </source>
</evidence>
<dbReference type="NCBIfam" id="TIGR04456">
    <property type="entry name" value="LruC_dom"/>
    <property type="match status" value="1"/>
</dbReference>
<dbReference type="PROSITE" id="PS51257">
    <property type="entry name" value="PROKAR_LIPOPROTEIN"/>
    <property type="match status" value="1"/>
</dbReference>
<dbReference type="InterPro" id="IPR032295">
    <property type="entry name" value="DUF4842"/>
</dbReference>
<proteinExistence type="predicted"/>
<dbReference type="InterPro" id="IPR025193">
    <property type="entry name" value="DUF4114"/>
</dbReference>
<evidence type="ECO:0000259" key="3">
    <source>
        <dbReference type="Pfam" id="PF16130"/>
    </source>
</evidence>
<evidence type="ECO:0000256" key="1">
    <source>
        <dbReference type="SAM" id="SignalP"/>
    </source>
</evidence>
<feature type="signal peptide" evidence="1">
    <location>
        <begin position="1"/>
        <end position="22"/>
    </location>
</feature>
<gene>
    <name evidence="4" type="ORF">L0668_20120</name>
</gene>
<accession>A0ABS9DBT2</accession>
<keyword evidence="1" id="KW-0732">Signal</keyword>
<sequence>MQTKSKVSIWLTLSMACSLAWSTEQVNGQYIWKFLSGQNWPEGYNQNIGKPDNLIWSRSEYTNDFFQRINNALPESELNEAFITDDAGSTIYLEETAEVFVTFIHEGAGYKNSFGFFTFDANNPPQSPDQVQEIIVFPNLSYPHMAKGHRLSLGIHPADTSIGFFIVANGFNYYSGVKSRKSPYYYSLQDLNPEQDPALRQHAVLLYDEEVSEVILGFEDLPRTWGDNDFNDAVFAIKSTPETAISKVNLNKVPDVNDSDADGVFDSQDEFPNDYRRAYSSFFPNQDSYVTLAFEDNWPSMGDFDFNDLVVKERLQTTYDASGLVSGFIIHGLITARGAQKSNGFALRLVDTLPSQIESAYLSINGNTYQKYPESAQTDAVVSIWGDSKAYTQTGKSGKCSHFNTNKACDYLAPVPFTFDVSFTHSQTALNHSDFDFFIYRTNDRSLEIHMPGYAPTDWFNYSRFGRADDTSDASQGRYFRTAENLPWGIKISDDWAYPREYIDVLWAYPDYETWVENSGQQAADWYKTSNRKTHYYLPLIQE</sequence>
<protein>
    <submittedName>
        <fullName evidence="4">LruC domain-containing protein</fullName>
    </submittedName>
</protein>
<comment type="caution">
    <text evidence="4">The sequence shown here is derived from an EMBL/GenBank/DDBJ whole genome shotgun (WGS) entry which is preliminary data.</text>
</comment>
<dbReference type="EMBL" id="JAKGAS010000020">
    <property type="protein sequence ID" value="MCF2950427.1"/>
    <property type="molecule type" value="Genomic_DNA"/>
</dbReference>
<feature type="domain" description="DUF4842" evidence="3">
    <location>
        <begin position="325"/>
        <end position="527"/>
    </location>
</feature>
<dbReference type="Pfam" id="PF13448">
    <property type="entry name" value="DUF4114"/>
    <property type="match status" value="1"/>
</dbReference>
<evidence type="ECO:0000313" key="4">
    <source>
        <dbReference type="EMBL" id="MCF2950427.1"/>
    </source>
</evidence>
<keyword evidence="5" id="KW-1185">Reference proteome</keyword>
<dbReference type="Proteomes" id="UP001521137">
    <property type="component" value="Unassembled WGS sequence"/>
</dbReference>
<feature type="domain" description="DUF4114" evidence="2">
    <location>
        <begin position="157"/>
        <end position="239"/>
    </location>
</feature>
<dbReference type="InterPro" id="IPR031025">
    <property type="entry name" value="LruC_dom"/>
</dbReference>
<reference evidence="4 5" key="1">
    <citation type="submission" date="2022-01" db="EMBL/GenBank/DDBJ databases">
        <title>Paraglaciecola sp. G1-23.</title>
        <authorList>
            <person name="Jin M.S."/>
            <person name="Han D.M."/>
            <person name="Kim H.M."/>
            <person name="Jeon C.O."/>
        </authorList>
    </citation>
    <scope>NUCLEOTIDE SEQUENCE [LARGE SCALE GENOMIC DNA]</scope>
    <source>
        <strain evidence="4 5">G1-23</strain>
    </source>
</reference>
<name>A0ABS9DBT2_9ALTE</name>